<gene>
    <name evidence="11" type="ORF">MEDL_14697</name>
</gene>
<dbReference type="GO" id="GO:0045202">
    <property type="term" value="C:synapse"/>
    <property type="evidence" value="ECO:0007669"/>
    <property type="project" value="TreeGrafter"/>
</dbReference>
<keyword evidence="3 9" id="KW-0812">Transmembrane</keyword>
<proteinExistence type="predicted"/>
<dbReference type="PRINTS" id="PR00237">
    <property type="entry name" value="GPCRRHODOPSN"/>
</dbReference>
<evidence type="ECO:0000313" key="11">
    <source>
        <dbReference type="EMBL" id="CAG2199989.1"/>
    </source>
</evidence>
<protein>
    <submittedName>
        <fullName evidence="11">HRH3</fullName>
    </submittedName>
</protein>
<evidence type="ECO:0000256" key="1">
    <source>
        <dbReference type="ARBA" id="ARBA00004651"/>
    </source>
</evidence>
<reference evidence="11" key="1">
    <citation type="submission" date="2021-03" db="EMBL/GenBank/DDBJ databases">
        <authorList>
            <person name="Bekaert M."/>
        </authorList>
    </citation>
    <scope>NUCLEOTIDE SEQUENCE</scope>
</reference>
<dbReference type="OrthoDB" id="10071887at2759"/>
<keyword evidence="4 9" id="KW-1133">Transmembrane helix</keyword>
<evidence type="ECO:0000256" key="6">
    <source>
        <dbReference type="ARBA" id="ARBA00023136"/>
    </source>
</evidence>
<feature type="domain" description="G-protein coupled receptors family 1 profile" evidence="10">
    <location>
        <begin position="38"/>
        <end position="294"/>
    </location>
</feature>
<feature type="transmembrane region" description="Helical" evidence="9">
    <location>
        <begin position="18"/>
        <end position="47"/>
    </location>
</feature>
<dbReference type="GO" id="GO:0016907">
    <property type="term" value="F:G protein-coupled acetylcholine receptor activity"/>
    <property type="evidence" value="ECO:0007669"/>
    <property type="project" value="TreeGrafter"/>
</dbReference>
<dbReference type="GO" id="GO:0007187">
    <property type="term" value="P:G protein-coupled receptor signaling pathway, coupled to cyclic nucleotide second messenger"/>
    <property type="evidence" value="ECO:0007669"/>
    <property type="project" value="TreeGrafter"/>
</dbReference>
<dbReference type="GO" id="GO:0005886">
    <property type="term" value="C:plasma membrane"/>
    <property type="evidence" value="ECO:0007669"/>
    <property type="project" value="UniProtKB-SubCell"/>
</dbReference>
<feature type="transmembrane region" description="Helical" evidence="9">
    <location>
        <begin position="242"/>
        <end position="266"/>
    </location>
</feature>
<dbReference type="Gene3D" id="1.20.1070.10">
    <property type="entry name" value="Rhodopsin 7-helix transmembrane proteins"/>
    <property type="match status" value="1"/>
</dbReference>
<dbReference type="PANTHER" id="PTHR24247:SF195">
    <property type="entry name" value="G-PROTEIN COUPLED RECEPTORS FAMILY 1 PROFILE DOMAIN-CONTAINING PROTEIN"/>
    <property type="match status" value="1"/>
</dbReference>
<evidence type="ECO:0000256" key="9">
    <source>
        <dbReference type="SAM" id="Phobius"/>
    </source>
</evidence>
<evidence type="ECO:0000256" key="4">
    <source>
        <dbReference type="ARBA" id="ARBA00022989"/>
    </source>
</evidence>
<feature type="transmembrane region" description="Helical" evidence="9">
    <location>
        <begin position="184"/>
        <end position="208"/>
    </location>
</feature>
<evidence type="ECO:0000256" key="5">
    <source>
        <dbReference type="ARBA" id="ARBA00023040"/>
    </source>
</evidence>
<comment type="subcellular location">
    <subcellularLocation>
        <location evidence="1">Cell membrane</location>
        <topology evidence="1">Multi-pass membrane protein</topology>
    </subcellularLocation>
</comment>
<feature type="transmembrane region" description="Helical" evidence="9">
    <location>
        <begin position="101"/>
        <end position="123"/>
    </location>
</feature>
<dbReference type="InterPro" id="IPR017452">
    <property type="entry name" value="GPCR_Rhodpsn_7TM"/>
</dbReference>
<evidence type="ECO:0000256" key="3">
    <source>
        <dbReference type="ARBA" id="ARBA00022692"/>
    </source>
</evidence>
<evidence type="ECO:0000256" key="8">
    <source>
        <dbReference type="ARBA" id="ARBA00023224"/>
    </source>
</evidence>
<feature type="transmembrane region" description="Helical" evidence="9">
    <location>
        <begin position="144"/>
        <end position="164"/>
    </location>
</feature>
<dbReference type="Pfam" id="PF00001">
    <property type="entry name" value="7tm_1"/>
    <property type="match status" value="1"/>
</dbReference>
<keyword evidence="6 9" id="KW-0472">Membrane</keyword>
<dbReference type="GO" id="GO:0030425">
    <property type="term" value="C:dendrite"/>
    <property type="evidence" value="ECO:0007669"/>
    <property type="project" value="TreeGrafter"/>
</dbReference>
<name>A0A8S3QTA6_MYTED</name>
<keyword evidence="2" id="KW-1003">Cell membrane</keyword>
<keyword evidence="8" id="KW-0807">Transducer</keyword>
<evidence type="ECO:0000259" key="10">
    <source>
        <dbReference type="PROSITE" id="PS50262"/>
    </source>
</evidence>
<keyword evidence="7" id="KW-0675">Receptor</keyword>
<sequence>MINTTVTEEEEEDILFPLYLVVIFGIIISLCVFFGFVGNLLTILAYIRDKQLHSVYNAFLLNLAITDILLSTISMPFYAVYTLETYTWPFGYHFCKVYMTIDFTLCLESVLMMVVISIDRLLLLKFGPHYSSKVTMKKACIQIGVTWVLAFLLYGPAIIGWDIWTGENTVEEEDCDVQFAYDKAFTTATAFIEFGIPFCCIVIVNGLIYKEIRKRNSVGVNPSKTSNHNNSKPKREVKAVRFLAALVVVFFVTWVPYTITTIIIAFCEECVNENLYEIFNWVLWSKAAMNPFLYAYNSTRFRKNFSEMIPCFKSFGVSKVKEEHSVTPNTVAVTTNTDDTKPNTSAVTPNISAVTPNISTVTPNTSAVTPNTSAVMPNISAVTPNTSAVMPNTSAVTPNISTVTPHASAVTPNTSAVTPNTSAVTPNTSAATTHKVGVTTNTSD</sequence>
<dbReference type="EMBL" id="CAJPWZ010000730">
    <property type="protein sequence ID" value="CAG2199989.1"/>
    <property type="molecule type" value="Genomic_DNA"/>
</dbReference>
<comment type="caution">
    <text evidence="11">The sequence shown here is derived from an EMBL/GenBank/DDBJ whole genome shotgun (WGS) entry which is preliminary data.</text>
</comment>
<dbReference type="PANTHER" id="PTHR24247">
    <property type="entry name" value="5-HYDROXYTRYPTAMINE RECEPTOR"/>
    <property type="match status" value="1"/>
</dbReference>
<dbReference type="SMART" id="SM01381">
    <property type="entry name" value="7TM_GPCR_Srsx"/>
    <property type="match status" value="1"/>
</dbReference>
<keyword evidence="5" id="KW-0297">G-protein coupled receptor</keyword>
<dbReference type="GO" id="GO:0004993">
    <property type="term" value="F:G protein-coupled serotonin receptor activity"/>
    <property type="evidence" value="ECO:0007669"/>
    <property type="project" value="TreeGrafter"/>
</dbReference>
<accession>A0A8S3QTA6</accession>
<feature type="transmembrane region" description="Helical" evidence="9">
    <location>
        <begin position="59"/>
        <end position="81"/>
    </location>
</feature>
<dbReference type="PROSITE" id="PS50262">
    <property type="entry name" value="G_PROTEIN_RECEP_F1_2"/>
    <property type="match status" value="1"/>
</dbReference>
<dbReference type="Proteomes" id="UP000683360">
    <property type="component" value="Unassembled WGS sequence"/>
</dbReference>
<dbReference type="AlphaFoldDB" id="A0A8S3QTA6"/>
<organism evidence="11 12">
    <name type="scientific">Mytilus edulis</name>
    <name type="common">Blue mussel</name>
    <dbReference type="NCBI Taxonomy" id="6550"/>
    <lineage>
        <taxon>Eukaryota</taxon>
        <taxon>Metazoa</taxon>
        <taxon>Spiralia</taxon>
        <taxon>Lophotrochozoa</taxon>
        <taxon>Mollusca</taxon>
        <taxon>Bivalvia</taxon>
        <taxon>Autobranchia</taxon>
        <taxon>Pteriomorphia</taxon>
        <taxon>Mytilida</taxon>
        <taxon>Mytiloidea</taxon>
        <taxon>Mytilidae</taxon>
        <taxon>Mytilinae</taxon>
        <taxon>Mytilus</taxon>
    </lineage>
</organism>
<dbReference type="GO" id="GO:0007197">
    <property type="term" value="P:adenylate cyclase-inhibiting G protein-coupled acetylcholine receptor signaling pathway"/>
    <property type="evidence" value="ECO:0007669"/>
    <property type="project" value="TreeGrafter"/>
</dbReference>
<dbReference type="SUPFAM" id="SSF81321">
    <property type="entry name" value="Family A G protein-coupled receptor-like"/>
    <property type="match status" value="1"/>
</dbReference>
<keyword evidence="12" id="KW-1185">Reference proteome</keyword>
<dbReference type="InterPro" id="IPR000276">
    <property type="entry name" value="GPCR_Rhodpsn"/>
</dbReference>
<evidence type="ECO:0000256" key="7">
    <source>
        <dbReference type="ARBA" id="ARBA00023170"/>
    </source>
</evidence>
<evidence type="ECO:0000313" key="12">
    <source>
        <dbReference type="Proteomes" id="UP000683360"/>
    </source>
</evidence>
<evidence type="ECO:0000256" key="2">
    <source>
        <dbReference type="ARBA" id="ARBA00022475"/>
    </source>
</evidence>